<dbReference type="SUPFAM" id="SSF48498">
    <property type="entry name" value="Tetracyclin repressor-like, C-terminal domain"/>
    <property type="match status" value="1"/>
</dbReference>
<sequence length="201" mass="22950">MARKVGSTGAETAQRVREAALELFARSGYAAVSMRAIAAEIGVQAGAIYNHFPTKQDLLKELLTGHMETLIAAWRAVEQPDLKPPQALEAFVRFHIRYHLDRSREVFISYMELRNLEDENFGQIEQLRRDYERIPWTILENGSADGSFDIIDPQVTTMAMIAMLTGMTTWYRDSGRLSLDEIEAIYIRLVARMVRGRKRSL</sequence>
<dbReference type="PANTHER" id="PTHR30055">
    <property type="entry name" value="HTH-TYPE TRANSCRIPTIONAL REGULATOR RUTR"/>
    <property type="match status" value="1"/>
</dbReference>
<evidence type="ECO:0000313" key="7">
    <source>
        <dbReference type="Proteomes" id="UP000246352"/>
    </source>
</evidence>
<dbReference type="Pfam" id="PF17932">
    <property type="entry name" value="TetR_C_24"/>
    <property type="match status" value="1"/>
</dbReference>
<organism evidence="6 7">
    <name type="scientific">Hoeflea marina</name>
    <dbReference type="NCBI Taxonomy" id="274592"/>
    <lineage>
        <taxon>Bacteria</taxon>
        <taxon>Pseudomonadati</taxon>
        <taxon>Pseudomonadota</taxon>
        <taxon>Alphaproteobacteria</taxon>
        <taxon>Hyphomicrobiales</taxon>
        <taxon>Rhizobiaceae</taxon>
        <taxon>Hoeflea</taxon>
    </lineage>
</organism>
<dbReference type="InterPro" id="IPR041490">
    <property type="entry name" value="KstR2_TetR_C"/>
</dbReference>
<dbReference type="OrthoDB" id="9779746at2"/>
<dbReference type="InterPro" id="IPR009057">
    <property type="entry name" value="Homeodomain-like_sf"/>
</dbReference>
<dbReference type="RefSeq" id="WP_110033188.1">
    <property type="nucleotide sequence ID" value="NZ_QGTR01000004.1"/>
</dbReference>
<keyword evidence="7" id="KW-1185">Reference proteome</keyword>
<protein>
    <submittedName>
        <fullName evidence="6">TetR family transcriptional regulator</fullName>
    </submittedName>
</protein>
<keyword evidence="1" id="KW-0805">Transcription regulation</keyword>
<evidence type="ECO:0000259" key="5">
    <source>
        <dbReference type="PROSITE" id="PS50977"/>
    </source>
</evidence>
<comment type="caution">
    <text evidence="6">The sequence shown here is derived from an EMBL/GenBank/DDBJ whole genome shotgun (WGS) entry which is preliminary data.</text>
</comment>
<evidence type="ECO:0000313" key="6">
    <source>
        <dbReference type="EMBL" id="PWV99038.1"/>
    </source>
</evidence>
<dbReference type="EMBL" id="QGTR01000004">
    <property type="protein sequence ID" value="PWV99038.1"/>
    <property type="molecule type" value="Genomic_DNA"/>
</dbReference>
<evidence type="ECO:0000256" key="3">
    <source>
        <dbReference type="ARBA" id="ARBA00023163"/>
    </source>
</evidence>
<keyword evidence="3" id="KW-0804">Transcription</keyword>
<dbReference type="PANTHER" id="PTHR30055:SF234">
    <property type="entry name" value="HTH-TYPE TRANSCRIPTIONAL REGULATOR BETI"/>
    <property type="match status" value="1"/>
</dbReference>
<accession>A0A317PHX7</accession>
<gene>
    <name evidence="6" type="ORF">DFR52_104329</name>
</gene>
<dbReference type="PROSITE" id="PS01081">
    <property type="entry name" value="HTH_TETR_1"/>
    <property type="match status" value="1"/>
</dbReference>
<proteinExistence type="predicted"/>
<dbReference type="PROSITE" id="PS50977">
    <property type="entry name" value="HTH_TETR_2"/>
    <property type="match status" value="1"/>
</dbReference>
<dbReference type="GO" id="GO:0000976">
    <property type="term" value="F:transcription cis-regulatory region binding"/>
    <property type="evidence" value="ECO:0007669"/>
    <property type="project" value="TreeGrafter"/>
</dbReference>
<evidence type="ECO:0000256" key="4">
    <source>
        <dbReference type="PROSITE-ProRule" id="PRU00335"/>
    </source>
</evidence>
<feature type="domain" description="HTH tetR-type" evidence="5">
    <location>
        <begin position="10"/>
        <end position="70"/>
    </location>
</feature>
<dbReference type="GO" id="GO:0003700">
    <property type="term" value="F:DNA-binding transcription factor activity"/>
    <property type="evidence" value="ECO:0007669"/>
    <property type="project" value="TreeGrafter"/>
</dbReference>
<dbReference type="PRINTS" id="PR00455">
    <property type="entry name" value="HTHTETR"/>
</dbReference>
<evidence type="ECO:0000256" key="2">
    <source>
        <dbReference type="ARBA" id="ARBA00023125"/>
    </source>
</evidence>
<dbReference type="InterPro" id="IPR036271">
    <property type="entry name" value="Tet_transcr_reg_TetR-rel_C_sf"/>
</dbReference>
<name>A0A317PHX7_9HYPH</name>
<dbReference type="Gene3D" id="1.10.357.10">
    <property type="entry name" value="Tetracycline Repressor, domain 2"/>
    <property type="match status" value="1"/>
</dbReference>
<dbReference type="InterPro" id="IPR050109">
    <property type="entry name" value="HTH-type_TetR-like_transc_reg"/>
</dbReference>
<keyword evidence="2 4" id="KW-0238">DNA-binding</keyword>
<feature type="DNA-binding region" description="H-T-H motif" evidence="4">
    <location>
        <begin position="33"/>
        <end position="52"/>
    </location>
</feature>
<dbReference type="InterPro" id="IPR001647">
    <property type="entry name" value="HTH_TetR"/>
</dbReference>
<dbReference type="AlphaFoldDB" id="A0A317PHX7"/>
<dbReference type="InterPro" id="IPR023772">
    <property type="entry name" value="DNA-bd_HTH_TetR-type_CS"/>
</dbReference>
<evidence type="ECO:0000256" key="1">
    <source>
        <dbReference type="ARBA" id="ARBA00023015"/>
    </source>
</evidence>
<reference evidence="6 7" key="1">
    <citation type="submission" date="2018-05" db="EMBL/GenBank/DDBJ databases">
        <title>Genomic Encyclopedia of Type Strains, Phase IV (KMG-IV): sequencing the most valuable type-strain genomes for metagenomic binning, comparative biology and taxonomic classification.</title>
        <authorList>
            <person name="Goeker M."/>
        </authorList>
    </citation>
    <scope>NUCLEOTIDE SEQUENCE [LARGE SCALE GENOMIC DNA]</scope>
    <source>
        <strain evidence="6 7">DSM 16791</strain>
    </source>
</reference>
<dbReference type="SUPFAM" id="SSF46689">
    <property type="entry name" value="Homeodomain-like"/>
    <property type="match status" value="1"/>
</dbReference>
<dbReference type="Pfam" id="PF00440">
    <property type="entry name" value="TetR_N"/>
    <property type="match status" value="1"/>
</dbReference>
<dbReference type="Proteomes" id="UP000246352">
    <property type="component" value="Unassembled WGS sequence"/>
</dbReference>